<dbReference type="Gene3D" id="2.30.29.30">
    <property type="entry name" value="Pleckstrin-homology domain (PH domain)/Phosphotyrosine-binding domain (PTB)"/>
    <property type="match status" value="2"/>
</dbReference>
<dbReference type="GO" id="GO:0005096">
    <property type="term" value="F:GTPase activator activity"/>
    <property type="evidence" value="ECO:0007669"/>
    <property type="project" value="InterPro"/>
</dbReference>
<evidence type="ECO:0000313" key="6">
    <source>
        <dbReference type="RefSeq" id="XP_035889287.1"/>
    </source>
</evidence>
<dbReference type="InterPro" id="IPR037278">
    <property type="entry name" value="ARFGAP/RecO"/>
</dbReference>
<keyword evidence="1" id="KW-0863">Zinc-finger</keyword>
<dbReference type="SUPFAM" id="SSF50729">
    <property type="entry name" value="PH domain-like"/>
    <property type="match status" value="2"/>
</dbReference>
<organism evidence="5 6">
    <name type="scientific">Phyllostomus discolor</name>
    <name type="common">pale spear-nosed bat</name>
    <dbReference type="NCBI Taxonomy" id="89673"/>
    <lineage>
        <taxon>Eukaryota</taxon>
        <taxon>Metazoa</taxon>
        <taxon>Chordata</taxon>
        <taxon>Craniata</taxon>
        <taxon>Vertebrata</taxon>
        <taxon>Euteleostomi</taxon>
        <taxon>Mammalia</taxon>
        <taxon>Eutheria</taxon>
        <taxon>Laurasiatheria</taxon>
        <taxon>Chiroptera</taxon>
        <taxon>Yangochiroptera</taxon>
        <taxon>Phyllostomidae</taxon>
        <taxon>Phyllostominae</taxon>
        <taxon>Phyllostomus</taxon>
    </lineage>
</organism>
<dbReference type="RefSeq" id="XP_035889287.1">
    <property type="nucleotide sequence ID" value="XM_036033394.1"/>
</dbReference>
<dbReference type="GO" id="GO:0005886">
    <property type="term" value="C:plasma membrane"/>
    <property type="evidence" value="ECO:0007669"/>
    <property type="project" value="TreeGrafter"/>
</dbReference>
<dbReference type="OrthoDB" id="73919at2759"/>
<keyword evidence="1" id="KW-0479">Metal-binding</keyword>
<dbReference type="GO" id="GO:0005737">
    <property type="term" value="C:cytoplasm"/>
    <property type="evidence" value="ECO:0007669"/>
    <property type="project" value="TreeGrafter"/>
</dbReference>
<dbReference type="CDD" id="cd13252">
    <property type="entry name" value="PH1_ADAP"/>
    <property type="match status" value="1"/>
</dbReference>
<dbReference type="GeneID" id="114502840"/>
<keyword evidence="5" id="KW-1185">Reference proteome</keyword>
<keyword evidence="1" id="KW-0862">Zinc</keyword>
<dbReference type="InterPro" id="IPR052589">
    <property type="entry name" value="Arf-GAP_dual-PH_domain"/>
</dbReference>
<dbReference type="FunFam" id="2.30.29.30:FF:000080">
    <property type="entry name" value="Arf-GAP with dual PH domain-containing protein 1"/>
    <property type="match status" value="1"/>
</dbReference>
<dbReference type="InterPro" id="IPR001164">
    <property type="entry name" value="ArfGAP_dom"/>
</dbReference>
<dbReference type="Gene3D" id="1.10.220.150">
    <property type="entry name" value="Arf GTPase activating protein"/>
    <property type="match status" value="1"/>
</dbReference>
<reference evidence="6" key="1">
    <citation type="submission" date="2025-08" db="UniProtKB">
        <authorList>
            <consortium name="RefSeq"/>
        </authorList>
    </citation>
    <scope>IDENTIFICATION</scope>
    <source>
        <tissue evidence="6">Muscle</tissue>
    </source>
</reference>
<dbReference type="PANTHER" id="PTHR46021:SF6">
    <property type="entry name" value="ARF-GAP WITH DUAL PH DOMAIN-CONTAINING PROTEIN 2"/>
    <property type="match status" value="1"/>
</dbReference>
<name>A0A7E6EE92_9CHIR</name>
<dbReference type="InterPro" id="IPR011993">
    <property type="entry name" value="PH-like_dom_sf"/>
</dbReference>
<dbReference type="Pfam" id="PF01412">
    <property type="entry name" value="ArfGap"/>
    <property type="match status" value="1"/>
</dbReference>
<dbReference type="PROSITE" id="PS50003">
    <property type="entry name" value="PH_DOMAIN"/>
    <property type="match status" value="1"/>
</dbReference>
<feature type="domain" description="PH" evidence="3">
    <location>
        <begin position="132"/>
        <end position="233"/>
    </location>
</feature>
<dbReference type="AlphaFoldDB" id="A0A7E6EE92"/>
<feature type="domain" description="Arf-GAP" evidence="4">
    <location>
        <begin position="9"/>
        <end position="136"/>
    </location>
</feature>
<sequence>MGDRERNKKRLLELLRAAGTGNSHCADCGAADPDWASYKLGIFICLNCSGVHRNFPDISKVKSVRLDFWDDSTVEFMSHNGNLRVKAKYEARVPAFYYIPQASDCLVLKEQWIRAKYERQEFMADGKIVSPSGNREGFLLKRGKDNAQFLRRRFVLLARDGLLKYYTREEGKGPKAVIHIKDLNATFQTEKIGNPHGLQITYRREGHIRNLFVYHESGKEIVDWFNALRAARLQYLKMAFPELPEPELVPLITRNYLKQGFMEKTGPKQREPFKKRWFALDPQERRLFYYKHPLLHQQRVATAAGDPLAEQRAGRGPWELSVGRSAQLGLGYPEGMPCRWQPSLAIDSVKAKVWPSPAGSLGLTSAQPWGRGSSTGGPQAQDIRSEGATIERTPQHHTSGMLVQLLPPKSCI</sequence>
<dbReference type="FunCoup" id="A0A7E6EE92">
    <property type="interactions" value="481"/>
</dbReference>
<dbReference type="PROSITE" id="PS50115">
    <property type="entry name" value="ARFGAP"/>
    <property type="match status" value="1"/>
</dbReference>
<dbReference type="Proteomes" id="UP000504628">
    <property type="component" value="Chromosome 8"/>
</dbReference>
<dbReference type="CTD" id="55803"/>
<dbReference type="GO" id="GO:0005547">
    <property type="term" value="F:phosphatidylinositol-3,4,5-trisphosphate binding"/>
    <property type="evidence" value="ECO:0007669"/>
    <property type="project" value="TreeGrafter"/>
</dbReference>
<gene>
    <name evidence="6" type="primary">ADAP2</name>
</gene>
<dbReference type="FunFam" id="1.10.220.150:FF:000015">
    <property type="entry name" value="arf-GAP with dual PH domain-containing protein 2 isoform X1"/>
    <property type="match status" value="1"/>
</dbReference>
<dbReference type="GO" id="GO:0008270">
    <property type="term" value="F:zinc ion binding"/>
    <property type="evidence" value="ECO:0007669"/>
    <property type="project" value="UniProtKB-KW"/>
</dbReference>
<dbReference type="InterPro" id="IPR001849">
    <property type="entry name" value="PH_domain"/>
</dbReference>
<evidence type="ECO:0000256" key="2">
    <source>
        <dbReference type="SAM" id="MobiDB-lite"/>
    </source>
</evidence>
<dbReference type="PANTHER" id="PTHR46021">
    <property type="entry name" value="ARF-GAP WITH DUAL PH DOMAIN-CONTAINING PROTEIN 1-LIKE PROTEIN"/>
    <property type="match status" value="1"/>
</dbReference>
<dbReference type="SUPFAM" id="SSF57863">
    <property type="entry name" value="ArfGap/RecO-like zinc finger"/>
    <property type="match status" value="1"/>
</dbReference>
<dbReference type="SMART" id="SM00233">
    <property type="entry name" value="PH"/>
    <property type="match status" value="1"/>
</dbReference>
<dbReference type="PRINTS" id="PR00405">
    <property type="entry name" value="REVINTRACTNG"/>
</dbReference>
<dbReference type="CDD" id="cd08844">
    <property type="entry name" value="ArfGap_ADAP2"/>
    <property type="match status" value="1"/>
</dbReference>
<evidence type="ECO:0000256" key="1">
    <source>
        <dbReference type="PROSITE-ProRule" id="PRU00288"/>
    </source>
</evidence>
<evidence type="ECO:0000313" key="5">
    <source>
        <dbReference type="Proteomes" id="UP000504628"/>
    </source>
</evidence>
<evidence type="ECO:0000259" key="4">
    <source>
        <dbReference type="PROSITE" id="PS50115"/>
    </source>
</evidence>
<dbReference type="InterPro" id="IPR037849">
    <property type="entry name" value="PH1_ADAP"/>
</dbReference>
<feature type="region of interest" description="Disordered" evidence="2">
    <location>
        <begin position="362"/>
        <end position="383"/>
    </location>
</feature>
<protein>
    <submittedName>
        <fullName evidence="6">Arf-GAP with dual PH domain-containing protein 2 isoform X1</fullName>
    </submittedName>
</protein>
<evidence type="ECO:0000259" key="3">
    <source>
        <dbReference type="PROSITE" id="PS50003"/>
    </source>
</evidence>
<dbReference type="Pfam" id="PF00169">
    <property type="entry name" value="PH"/>
    <property type="match status" value="1"/>
</dbReference>
<dbReference type="InParanoid" id="A0A7E6EE92"/>
<dbReference type="InterPro" id="IPR038508">
    <property type="entry name" value="ArfGAP_dom_sf"/>
</dbReference>
<dbReference type="GO" id="GO:1902936">
    <property type="term" value="F:phosphatidylinositol bisphosphate binding"/>
    <property type="evidence" value="ECO:0007669"/>
    <property type="project" value="InterPro"/>
</dbReference>
<dbReference type="GO" id="GO:0007507">
    <property type="term" value="P:heart development"/>
    <property type="evidence" value="ECO:0007669"/>
    <property type="project" value="TreeGrafter"/>
</dbReference>
<proteinExistence type="predicted"/>
<accession>A0A7E6EE92</accession>
<dbReference type="SMART" id="SM00105">
    <property type="entry name" value="ArfGap"/>
    <property type="match status" value="1"/>
</dbReference>